<dbReference type="InterPro" id="IPR043917">
    <property type="entry name" value="DUF5753"/>
</dbReference>
<gene>
    <name evidence="2" type="ORF">SAMN02787118_1525</name>
</gene>
<protein>
    <recommendedName>
        <fullName evidence="1">DUF5753 domain-containing protein</fullName>
    </recommendedName>
</protein>
<sequence length="61" mass="6680">MPLASAGARAVGLAYIAYKGAVTIVRTYERTVVPGLLQTEEYGRTLLQSLQQSQVDERLLL</sequence>
<name>A0A1I2XTC2_9ACTN</name>
<dbReference type="RefSeq" id="WP_256259501.1">
    <property type="nucleotide sequence ID" value="NZ_FONR01000052.1"/>
</dbReference>
<dbReference type="Pfam" id="PF19054">
    <property type="entry name" value="DUF5753"/>
    <property type="match status" value="1"/>
</dbReference>
<dbReference type="Proteomes" id="UP000181942">
    <property type="component" value="Unassembled WGS sequence"/>
</dbReference>
<evidence type="ECO:0000259" key="1">
    <source>
        <dbReference type="Pfam" id="PF19054"/>
    </source>
</evidence>
<evidence type="ECO:0000313" key="3">
    <source>
        <dbReference type="Proteomes" id="UP000181942"/>
    </source>
</evidence>
<accession>A0A1I2XTC2</accession>
<dbReference type="EMBL" id="FONR01000052">
    <property type="protein sequence ID" value="SFH16700.1"/>
    <property type="molecule type" value="Genomic_DNA"/>
</dbReference>
<feature type="domain" description="DUF5753" evidence="1">
    <location>
        <begin position="20"/>
        <end position="58"/>
    </location>
</feature>
<organism evidence="2 3">
    <name type="scientific">Streptomyces mirabilis</name>
    <dbReference type="NCBI Taxonomy" id="68239"/>
    <lineage>
        <taxon>Bacteria</taxon>
        <taxon>Bacillati</taxon>
        <taxon>Actinomycetota</taxon>
        <taxon>Actinomycetes</taxon>
        <taxon>Kitasatosporales</taxon>
        <taxon>Streptomycetaceae</taxon>
        <taxon>Streptomyces</taxon>
    </lineage>
</organism>
<proteinExistence type="predicted"/>
<dbReference type="AlphaFoldDB" id="A0A1I2XTC2"/>
<reference evidence="2 3" key="1">
    <citation type="submission" date="2016-10" db="EMBL/GenBank/DDBJ databases">
        <authorList>
            <person name="de Groot N.N."/>
        </authorList>
    </citation>
    <scope>NUCLEOTIDE SEQUENCE [LARGE SCALE GENOMIC DNA]</scope>
    <source>
        <strain evidence="2 3">OK461</strain>
    </source>
</reference>
<evidence type="ECO:0000313" key="2">
    <source>
        <dbReference type="EMBL" id="SFH16700.1"/>
    </source>
</evidence>